<protein>
    <submittedName>
        <fullName evidence="2">Alpha/beta-hydrolase</fullName>
    </submittedName>
</protein>
<dbReference type="eggNOG" id="ENOG502RXAR">
    <property type="taxonomic scope" value="Eukaryota"/>
</dbReference>
<dbReference type="GO" id="GO:0016787">
    <property type="term" value="F:hydrolase activity"/>
    <property type="evidence" value="ECO:0007669"/>
    <property type="project" value="UniProtKB-KW"/>
</dbReference>
<dbReference type="Pfam" id="PF12697">
    <property type="entry name" value="Abhydrolase_6"/>
    <property type="match status" value="1"/>
</dbReference>
<sequence>MRGVINFLSQYAAGLAASLLFPGYPTSELNAAFMYREAIVPLTIDAEIKILNITEPKDQYELTGLFSNFYNVSQSAVVGAQNITTTYDIATFLYVPNSFQQNGTVELLLHGLDADHRYWDFGGRGSKYNYVDAALASGHAVLLYDRLGVGKSAKPSGLEVQLATDVAVAAGLVDHLRKGVSGYSFGSVVAVAHSFGSSTLNNLLAQKGDLVDAAIITGFTPFLAGMGFAPYGLNPQVASLFDPKSFGSLDHYYVISGNKWTDMMAFFSYTGFEKDVFEAYFAGRGTETLGELLTLAVTEAPAYTGPILIINPDHDLTFCNGNCHQPLNGKKDLNEATLELFPNRRRGDTHMVGNTGHIMNMHLSAPGGYEVMQKWIAEVLA</sequence>
<gene>
    <name evidence="2" type="ORF">GLOTRDRAFT_118392</name>
</gene>
<accession>S7R7B7</accession>
<proteinExistence type="predicted"/>
<evidence type="ECO:0000313" key="2">
    <source>
        <dbReference type="EMBL" id="EPQ50280.1"/>
    </source>
</evidence>
<dbReference type="HOGENOM" id="CLU_034763_2_0_1"/>
<organism evidence="2 3">
    <name type="scientific">Gloeophyllum trabeum (strain ATCC 11539 / FP-39264 / Madison 617)</name>
    <name type="common">Brown rot fungus</name>
    <dbReference type="NCBI Taxonomy" id="670483"/>
    <lineage>
        <taxon>Eukaryota</taxon>
        <taxon>Fungi</taxon>
        <taxon>Dikarya</taxon>
        <taxon>Basidiomycota</taxon>
        <taxon>Agaricomycotina</taxon>
        <taxon>Agaricomycetes</taxon>
        <taxon>Gloeophyllales</taxon>
        <taxon>Gloeophyllaceae</taxon>
        <taxon>Gloeophyllum</taxon>
    </lineage>
</organism>
<dbReference type="Proteomes" id="UP000030669">
    <property type="component" value="Unassembled WGS sequence"/>
</dbReference>
<evidence type="ECO:0000259" key="1">
    <source>
        <dbReference type="Pfam" id="PF12697"/>
    </source>
</evidence>
<dbReference type="InterPro" id="IPR029058">
    <property type="entry name" value="AB_hydrolase_fold"/>
</dbReference>
<keyword evidence="3" id="KW-1185">Reference proteome</keyword>
<dbReference type="KEGG" id="gtr:GLOTRDRAFT_118392"/>
<dbReference type="OMA" id="HTDETID"/>
<dbReference type="GeneID" id="19300482"/>
<dbReference type="Gene3D" id="3.40.50.1820">
    <property type="entry name" value="alpha/beta hydrolase"/>
    <property type="match status" value="1"/>
</dbReference>
<dbReference type="AlphaFoldDB" id="S7R7B7"/>
<keyword evidence="2" id="KW-0378">Hydrolase</keyword>
<dbReference type="EMBL" id="KB469319">
    <property type="protein sequence ID" value="EPQ50280.1"/>
    <property type="molecule type" value="Genomic_DNA"/>
</dbReference>
<feature type="domain" description="AB hydrolase-1" evidence="1">
    <location>
        <begin position="107"/>
        <end position="366"/>
    </location>
</feature>
<name>S7R7B7_GLOTA</name>
<evidence type="ECO:0000313" key="3">
    <source>
        <dbReference type="Proteomes" id="UP000030669"/>
    </source>
</evidence>
<dbReference type="OrthoDB" id="1743579at2759"/>
<dbReference type="RefSeq" id="XP_007871261.1">
    <property type="nucleotide sequence ID" value="XM_007873070.1"/>
</dbReference>
<reference evidence="2 3" key="1">
    <citation type="journal article" date="2012" name="Science">
        <title>The Paleozoic origin of enzymatic lignin decomposition reconstructed from 31 fungal genomes.</title>
        <authorList>
            <person name="Floudas D."/>
            <person name="Binder M."/>
            <person name="Riley R."/>
            <person name="Barry K."/>
            <person name="Blanchette R.A."/>
            <person name="Henrissat B."/>
            <person name="Martinez A.T."/>
            <person name="Otillar R."/>
            <person name="Spatafora J.W."/>
            <person name="Yadav J.S."/>
            <person name="Aerts A."/>
            <person name="Benoit I."/>
            <person name="Boyd A."/>
            <person name="Carlson A."/>
            <person name="Copeland A."/>
            <person name="Coutinho P.M."/>
            <person name="de Vries R.P."/>
            <person name="Ferreira P."/>
            <person name="Findley K."/>
            <person name="Foster B."/>
            <person name="Gaskell J."/>
            <person name="Glotzer D."/>
            <person name="Gorecki P."/>
            <person name="Heitman J."/>
            <person name="Hesse C."/>
            <person name="Hori C."/>
            <person name="Igarashi K."/>
            <person name="Jurgens J.A."/>
            <person name="Kallen N."/>
            <person name="Kersten P."/>
            <person name="Kohler A."/>
            <person name="Kuees U."/>
            <person name="Kumar T.K.A."/>
            <person name="Kuo A."/>
            <person name="LaButti K."/>
            <person name="Larrondo L.F."/>
            <person name="Lindquist E."/>
            <person name="Ling A."/>
            <person name="Lombard V."/>
            <person name="Lucas S."/>
            <person name="Lundell T."/>
            <person name="Martin R."/>
            <person name="McLaughlin D.J."/>
            <person name="Morgenstern I."/>
            <person name="Morin E."/>
            <person name="Murat C."/>
            <person name="Nagy L.G."/>
            <person name="Nolan M."/>
            <person name="Ohm R.A."/>
            <person name="Patyshakuliyeva A."/>
            <person name="Rokas A."/>
            <person name="Ruiz-Duenas F.J."/>
            <person name="Sabat G."/>
            <person name="Salamov A."/>
            <person name="Samejima M."/>
            <person name="Schmutz J."/>
            <person name="Slot J.C."/>
            <person name="St John F."/>
            <person name="Stenlid J."/>
            <person name="Sun H."/>
            <person name="Sun S."/>
            <person name="Syed K."/>
            <person name="Tsang A."/>
            <person name="Wiebenga A."/>
            <person name="Young D."/>
            <person name="Pisabarro A."/>
            <person name="Eastwood D.C."/>
            <person name="Martin F."/>
            <person name="Cullen D."/>
            <person name="Grigoriev I.V."/>
            <person name="Hibbett D.S."/>
        </authorList>
    </citation>
    <scope>NUCLEOTIDE SEQUENCE [LARGE SCALE GENOMIC DNA]</scope>
    <source>
        <strain evidence="2 3">ATCC 11539</strain>
    </source>
</reference>
<dbReference type="SUPFAM" id="SSF53474">
    <property type="entry name" value="alpha/beta-Hydrolases"/>
    <property type="match status" value="1"/>
</dbReference>
<dbReference type="InterPro" id="IPR000073">
    <property type="entry name" value="AB_hydrolase_1"/>
</dbReference>